<dbReference type="PANTHER" id="PTHR35089">
    <property type="entry name" value="CHAPERONE PROTEIN SKP"/>
    <property type="match status" value="1"/>
</dbReference>
<dbReference type="SUPFAM" id="SSF111384">
    <property type="entry name" value="OmpH-like"/>
    <property type="match status" value="1"/>
</dbReference>
<gene>
    <name evidence="3" type="ORF">FJY68_10785</name>
</gene>
<name>A0A937XHU5_UNCW3</name>
<accession>A0A937XHU5</accession>
<dbReference type="SMART" id="SM00935">
    <property type="entry name" value="OmpH"/>
    <property type="match status" value="1"/>
</dbReference>
<dbReference type="GO" id="GO:0050821">
    <property type="term" value="P:protein stabilization"/>
    <property type="evidence" value="ECO:0007669"/>
    <property type="project" value="TreeGrafter"/>
</dbReference>
<protein>
    <submittedName>
        <fullName evidence="3">OmpH family outer membrane protein</fullName>
    </submittedName>
</protein>
<dbReference type="Proteomes" id="UP000779900">
    <property type="component" value="Unassembled WGS sequence"/>
</dbReference>
<dbReference type="EMBL" id="VGIR01000075">
    <property type="protein sequence ID" value="MBM3332311.1"/>
    <property type="molecule type" value="Genomic_DNA"/>
</dbReference>
<sequence length="318" mass="34849">MRTIRLAIILGLAASGPLLTAKEFRIGYVDYDQVIAKYQAAVDAKSEMDTVRLSFEAQAESLQGEWEQSKAEYESQQLTLSEEGKRAKNAEVDQRKRRYDGYIAEVYGKGGLIDQRYKELIAPIVGRIDSAVAKLSADEGFALILDASKSGIVYSEAGLDLTQLVIEDLNREFAPVGPSVTGTKVYALMPVFNSNDQAAQDRVGTSIRDFVYKLVSAQPNVDMVANAKVDQQLQSRGLSNQQVVLDKALEAGRALDADYVIFGNASKQDKRIQFELSIAEARLGTLLKTQKGDAVRPEDLQVQVGTVVRVLLAAVEKP</sequence>
<dbReference type="Gene3D" id="3.30.910.20">
    <property type="entry name" value="Skp domain"/>
    <property type="match status" value="1"/>
</dbReference>
<dbReference type="InterPro" id="IPR024930">
    <property type="entry name" value="Skp_dom_sf"/>
</dbReference>
<keyword evidence="2" id="KW-0732">Signal</keyword>
<proteinExistence type="inferred from homology"/>
<dbReference type="Pfam" id="PF03938">
    <property type="entry name" value="OmpH"/>
    <property type="match status" value="1"/>
</dbReference>
<evidence type="ECO:0000256" key="1">
    <source>
        <dbReference type="ARBA" id="ARBA00009091"/>
    </source>
</evidence>
<reference evidence="3" key="1">
    <citation type="submission" date="2019-03" db="EMBL/GenBank/DDBJ databases">
        <title>Lake Tanganyika Metagenome-Assembled Genomes (MAGs).</title>
        <authorList>
            <person name="Tran P."/>
        </authorList>
    </citation>
    <scope>NUCLEOTIDE SEQUENCE</scope>
    <source>
        <strain evidence="3">K_DeepCast_150m_m2_040</strain>
    </source>
</reference>
<evidence type="ECO:0000256" key="2">
    <source>
        <dbReference type="ARBA" id="ARBA00022729"/>
    </source>
</evidence>
<dbReference type="PANTHER" id="PTHR35089:SF1">
    <property type="entry name" value="CHAPERONE PROTEIN SKP"/>
    <property type="match status" value="1"/>
</dbReference>
<evidence type="ECO:0000313" key="3">
    <source>
        <dbReference type="EMBL" id="MBM3332311.1"/>
    </source>
</evidence>
<evidence type="ECO:0000313" key="4">
    <source>
        <dbReference type="Proteomes" id="UP000779900"/>
    </source>
</evidence>
<organism evidence="3 4">
    <name type="scientific">candidate division WOR-3 bacterium</name>
    <dbReference type="NCBI Taxonomy" id="2052148"/>
    <lineage>
        <taxon>Bacteria</taxon>
        <taxon>Bacteria division WOR-3</taxon>
    </lineage>
</organism>
<dbReference type="GO" id="GO:0005829">
    <property type="term" value="C:cytosol"/>
    <property type="evidence" value="ECO:0007669"/>
    <property type="project" value="TreeGrafter"/>
</dbReference>
<dbReference type="GO" id="GO:0051082">
    <property type="term" value="F:unfolded protein binding"/>
    <property type="evidence" value="ECO:0007669"/>
    <property type="project" value="InterPro"/>
</dbReference>
<dbReference type="InterPro" id="IPR005632">
    <property type="entry name" value="Chaperone_Skp"/>
</dbReference>
<dbReference type="Gene3D" id="3.40.50.10610">
    <property type="entry name" value="ABC-type transport auxiliary lipoprotein component"/>
    <property type="match status" value="1"/>
</dbReference>
<dbReference type="AlphaFoldDB" id="A0A937XHU5"/>
<comment type="similarity">
    <text evidence="1">Belongs to the Skp family.</text>
</comment>
<comment type="caution">
    <text evidence="3">The sequence shown here is derived from an EMBL/GenBank/DDBJ whole genome shotgun (WGS) entry which is preliminary data.</text>
</comment>